<dbReference type="GO" id="GO:0005886">
    <property type="term" value="C:plasma membrane"/>
    <property type="evidence" value="ECO:0007669"/>
    <property type="project" value="UniProtKB-SubCell"/>
</dbReference>
<feature type="domain" description="Major facilitator superfamily (MFS) profile" evidence="6">
    <location>
        <begin position="1"/>
        <end position="388"/>
    </location>
</feature>
<evidence type="ECO:0000256" key="5">
    <source>
        <dbReference type="SAM" id="Phobius"/>
    </source>
</evidence>
<feature type="transmembrane region" description="Helical" evidence="5">
    <location>
        <begin position="59"/>
        <end position="78"/>
    </location>
</feature>
<feature type="transmembrane region" description="Helical" evidence="5">
    <location>
        <begin position="333"/>
        <end position="356"/>
    </location>
</feature>
<dbReference type="AlphaFoldDB" id="A0A6J4Q938"/>
<gene>
    <name evidence="7" type="ORF">AVDCRST_MAG22-3502</name>
</gene>
<feature type="transmembrane region" description="Helical" evidence="5">
    <location>
        <begin position="84"/>
        <end position="106"/>
    </location>
</feature>
<dbReference type="CDD" id="cd17353">
    <property type="entry name" value="MFS_OFA_like"/>
    <property type="match status" value="1"/>
</dbReference>
<comment type="subcellular location">
    <subcellularLocation>
        <location evidence="1">Cell membrane</location>
        <topology evidence="1">Multi-pass membrane protein</topology>
    </subcellularLocation>
</comment>
<evidence type="ECO:0000256" key="2">
    <source>
        <dbReference type="ARBA" id="ARBA00022692"/>
    </source>
</evidence>
<protein>
    <recommendedName>
        <fullName evidence="6">Major facilitator superfamily (MFS) profile domain-containing protein</fullName>
    </recommendedName>
</protein>
<feature type="transmembrane region" description="Helical" evidence="5">
    <location>
        <begin position="31"/>
        <end position="52"/>
    </location>
</feature>
<evidence type="ECO:0000259" key="6">
    <source>
        <dbReference type="PROSITE" id="PS50850"/>
    </source>
</evidence>
<proteinExistence type="predicted"/>
<reference evidence="7" key="1">
    <citation type="submission" date="2020-02" db="EMBL/GenBank/DDBJ databases">
        <authorList>
            <person name="Meier V. D."/>
        </authorList>
    </citation>
    <scope>NUCLEOTIDE SEQUENCE</scope>
    <source>
        <strain evidence="7">AVDCRST_MAG22</strain>
    </source>
</reference>
<dbReference type="GO" id="GO:0022857">
    <property type="term" value="F:transmembrane transporter activity"/>
    <property type="evidence" value="ECO:0007669"/>
    <property type="project" value="InterPro"/>
</dbReference>
<keyword evidence="3 5" id="KW-1133">Transmembrane helix</keyword>
<feature type="transmembrane region" description="Helical" evidence="5">
    <location>
        <begin position="362"/>
        <end position="383"/>
    </location>
</feature>
<dbReference type="Pfam" id="PF07690">
    <property type="entry name" value="MFS_1"/>
    <property type="match status" value="1"/>
</dbReference>
<evidence type="ECO:0000313" key="7">
    <source>
        <dbReference type="EMBL" id="CAA9433956.1"/>
    </source>
</evidence>
<feature type="transmembrane region" description="Helical" evidence="5">
    <location>
        <begin position="150"/>
        <end position="169"/>
    </location>
</feature>
<keyword evidence="2 5" id="KW-0812">Transmembrane</keyword>
<feature type="transmembrane region" description="Helical" evidence="5">
    <location>
        <begin position="238"/>
        <end position="260"/>
    </location>
</feature>
<evidence type="ECO:0000256" key="1">
    <source>
        <dbReference type="ARBA" id="ARBA00004651"/>
    </source>
</evidence>
<feature type="transmembrane region" description="Helical" evidence="5">
    <location>
        <begin position="297"/>
        <end position="321"/>
    </location>
</feature>
<accession>A0A6J4Q938</accession>
<dbReference type="PROSITE" id="PS50850">
    <property type="entry name" value="MFS"/>
    <property type="match status" value="1"/>
</dbReference>
<sequence>MQVALGAVYAWSVFREPLATAYGGASVTAVNTTFSITIFTLGFAAFAGGLWMGRSGPRIVALTAGVLYGLGIFLAGFAENSLGLLYLTYGLIAGAGIGLGYIVPVATLIKWFPDKRGFITGVAVAGFGGGAFVTALIAKRLVSSVGAFQTFTILGIIYLVMVVGAALFMRNPPEGYRPPGWEPDTSAGGDTSGVNYDLGGALKTWQWFALWALLFLNVTAGIAIITEAAPMAETISGVSAVVAATLVSIISVGNALGRFFWAWLSDAIGRKWVFFIMFLLQAVLLVLLPFLGAASFVLLAILAFIIISCYGGGFGTMPAFTADYFGSANVGKIYGLLLTAWSFGGVLGPLLISAILDSTESYTLSFYILAGIMAASAVVAFIVRPPRRGSEATAPQPEGAKA</sequence>
<dbReference type="InterPro" id="IPR020846">
    <property type="entry name" value="MFS_dom"/>
</dbReference>
<dbReference type="InterPro" id="IPR050327">
    <property type="entry name" value="Proton-linked_MCT"/>
</dbReference>
<dbReference type="EMBL" id="CADCUV010000165">
    <property type="protein sequence ID" value="CAA9433956.1"/>
    <property type="molecule type" value="Genomic_DNA"/>
</dbReference>
<dbReference type="PANTHER" id="PTHR11360:SF317">
    <property type="entry name" value="MAJOR FACILITATOR SUPERFAMILY (MFS) PROFILE DOMAIN-CONTAINING PROTEIN-RELATED"/>
    <property type="match status" value="1"/>
</dbReference>
<name>A0A6J4Q938_9ACTN</name>
<dbReference type="InterPro" id="IPR011701">
    <property type="entry name" value="MFS"/>
</dbReference>
<dbReference type="SUPFAM" id="SSF103473">
    <property type="entry name" value="MFS general substrate transporter"/>
    <property type="match status" value="1"/>
</dbReference>
<feature type="transmembrane region" description="Helical" evidence="5">
    <location>
        <begin position="118"/>
        <end position="138"/>
    </location>
</feature>
<organism evidence="7">
    <name type="scientific">uncultured Rubrobacteraceae bacterium</name>
    <dbReference type="NCBI Taxonomy" id="349277"/>
    <lineage>
        <taxon>Bacteria</taxon>
        <taxon>Bacillati</taxon>
        <taxon>Actinomycetota</taxon>
        <taxon>Rubrobacteria</taxon>
        <taxon>Rubrobacterales</taxon>
        <taxon>Rubrobacteraceae</taxon>
        <taxon>environmental samples</taxon>
    </lineage>
</organism>
<feature type="transmembrane region" description="Helical" evidence="5">
    <location>
        <begin position="272"/>
        <end position="291"/>
    </location>
</feature>
<evidence type="ECO:0000256" key="4">
    <source>
        <dbReference type="ARBA" id="ARBA00023136"/>
    </source>
</evidence>
<evidence type="ECO:0000256" key="3">
    <source>
        <dbReference type="ARBA" id="ARBA00022989"/>
    </source>
</evidence>
<keyword evidence="4 5" id="KW-0472">Membrane</keyword>
<dbReference type="PANTHER" id="PTHR11360">
    <property type="entry name" value="MONOCARBOXYLATE TRANSPORTER"/>
    <property type="match status" value="1"/>
</dbReference>
<dbReference type="InterPro" id="IPR036259">
    <property type="entry name" value="MFS_trans_sf"/>
</dbReference>
<feature type="transmembrane region" description="Helical" evidence="5">
    <location>
        <begin position="207"/>
        <end position="226"/>
    </location>
</feature>
<dbReference type="Gene3D" id="1.20.1250.20">
    <property type="entry name" value="MFS general substrate transporter like domains"/>
    <property type="match status" value="2"/>
</dbReference>